<dbReference type="Pfam" id="PF20641">
    <property type="entry name" value="TAF1C_beta-prop"/>
    <property type="match status" value="1"/>
</dbReference>
<evidence type="ECO:0000313" key="4">
    <source>
        <dbReference type="EMBL" id="CAH1254971.1"/>
    </source>
</evidence>
<evidence type="ECO:0000256" key="1">
    <source>
        <dbReference type="SAM" id="MobiDB-lite"/>
    </source>
</evidence>
<feature type="domain" description="TAF1C beta-propeller" evidence="2">
    <location>
        <begin position="314"/>
        <end position="452"/>
    </location>
</feature>
<dbReference type="Pfam" id="PF20642">
    <property type="entry name" value="TAF1C_HB"/>
    <property type="match status" value="1"/>
</dbReference>
<sequence>MASDDETPVAESGEMSYNCAPRAFPSFTFPHDPKPTEETPVQRHHLFQEYGLYEAVDLRGGADGLVTLARKCRGTDNGQHKALYAPEPTLPLLPPNQACSVEDLDQGDVVKQLYLMRPGQGRQLVSCTRVQDQIKYLHQRHADIMFNTSSQLLWEFFIDLPAKKYTKVVNTQYSSGDGIPVRMPYVQKCASDFSALLDDVLCDIPRELLETYINEDLTGWRERLIADSAETGGSVCYQELCSTAHDCKGVLLYPSSPSLDVLNVGTLSVKHQSDDDVISQNTEVVLDLSTQQFSLNGRILQCESVKVQNQDMFAVRSNYHCTTLSFDPTEGDQGKTEVLQTVQFDQSPTSVSLSPYIAGEVVISTETGATYLLWANGRLQQVVPDQDSTLNFVSDSPQRACHFGSHPRLLIYSDSTGVELKDVRSRPQNDRRPLFSLPSKWTMKGERVMFSRVCPTNCFQHIVAMKHSLVIVDERFPQNALVKWSHMMKSPPVFMDIVSHTTHDLNSHVILLANQRPQETTCFRYVNEGSCPPVSVSQPFSVSKVCSWLPCLTPRQRSFSNRYLERRLQKPLIGLCSVRHGSKNSGFTALQMTSMGDMFYQSFVPDDRTDIAAGRTSESGPISLSQLSMERCLSWVDRVIAQSQDPDVCYPSLTRVQYKDMAKAKSLERRQYRLVQMMNAKPLVKAFSAGTSTHPSCTLCKPNNTLVDVDGQDDICPSCCHDIKFSSSVSAAHKTNSILTCQGLGDVDGTQHLQPSYELNLIDPTESSDHLSTVLLKTWDGDYDQYFTEKSNRDEEVSGTAEQVRPAKRKRHPSGDQVITSTPARPEAAPLPFLSPISLPTPGGFSPSRFQADDTDMSLSITPKPRTSTSKAKKRKSIMGF</sequence>
<evidence type="ECO:0000313" key="5">
    <source>
        <dbReference type="Proteomes" id="UP000838412"/>
    </source>
</evidence>
<dbReference type="PANTHER" id="PTHR15319:SF1">
    <property type="entry name" value="TATA BOX-BINDING PROTEIN-ASSOCIATED FACTOR RNA POLYMERASE I SUBUNIT C"/>
    <property type="match status" value="1"/>
</dbReference>
<dbReference type="OrthoDB" id="2382881at2759"/>
<proteinExistence type="predicted"/>
<dbReference type="InterPro" id="IPR038801">
    <property type="entry name" value="TAF1C"/>
</dbReference>
<gene>
    <name evidence="4" type="primary">TAF1C</name>
    <name evidence="4" type="ORF">BLAG_LOCUS14180</name>
</gene>
<accession>A0A8J9ZHV6</accession>
<organism evidence="4 5">
    <name type="scientific">Branchiostoma lanceolatum</name>
    <name type="common">Common lancelet</name>
    <name type="synonym">Amphioxus lanceolatum</name>
    <dbReference type="NCBI Taxonomy" id="7740"/>
    <lineage>
        <taxon>Eukaryota</taxon>
        <taxon>Metazoa</taxon>
        <taxon>Chordata</taxon>
        <taxon>Cephalochordata</taxon>
        <taxon>Leptocardii</taxon>
        <taxon>Amphioxiformes</taxon>
        <taxon>Branchiostomatidae</taxon>
        <taxon>Branchiostoma</taxon>
    </lineage>
</organism>
<dbReference type="InterPro" id="IPR049087">
    <property type="entry name" value="TAF1C_beta-prop"/>
</dbReference>
<feature type="region of interest" description="Disordered" evidence="1">
    <location>
        <begin position="791"/>
        <end position="881"/>
    </location>
</feature>
<dbReference type="Proteomes" id="UP000838412">
    <property type="component" value="Chromosome 2"/>
</dbReference>
<dbReference type="InterPro" id="IPR049090">
    <property type="entry name" value="TAF1C_HB"/>
</dbReference>
<protein>
    <submittedName>
        <fullName evidence="4">TAF1C protein</fullName>
    </submittedName>
</protein>
<dbReference type="AlphaFoldDB" id="A0A8J9ZHV6"/>
<evidence type="ECO:0000259" key="3">
    <source>
        <dbReference type="Pfam" id="PF20642"/>
    </source>
</evidence>
<evidence type="ECO:0000259" key="2">
    <source>
        <dbReference type="Pfam" id="PF20641"/>
    </source>
</evidence>
<feature type="compositionally biased region" description="Basic residues" evidence="1">
    <location>
        <begin position="871"/>
        <end position="881"/>
    </location>
</feature>
<name>A0A8J9ZHV6_BRALA</name>
<feature type="domain" description="TAF1C helical bundle" evidence="3">
    <location>
        <begin position="563"/>
        <end position="812"/>
    </location>
</feature>
<reference evidence="4" key="1">
    <citation type="submission" date="2022-01" db="EMBL/GenBank/DDBJ databases">
        <authorList>
            <person name="Braso-Vives M."/>
        </authorList>
    </citation>
    <scope>NUCLEOTIDE SEQUENCE</scope>
</reference>
<dbReference type="EMBL" id="OV696687">
    <property type="protein sequence ID" value="CAH1254971.1"/>
    <property type="molecule type" value="Genomic_DNA"/>
</dbReference>
<dbReference type="GO" id="GO:0001164">
    <property type="term" value="F:RNA polymerase I core promoter sequence-specific DNA binding"/>
    <property type="evidence" value="ECO:0007669"/>
    <property type="project" value="TreeGrafter"/>
</dbReference>
<dbReference type="PANTHER" id="PTHR15319">
    <property type="entry name" value="TATA BOX-BINDING PROTEIN ASSOCIATED FACTOR RNA POLYMERASE I SUBUNIT C"/>
    <property type="match status" value="1"/>
</dbReference>
<dbReference type="GO" id="GO:0001650">
    <property type="term" value="C:fibrillar center"/>
    <property type="evidence" value="ECO:0007669"/>
    <property type="project" value="TreeGrafter"/>
</dbReference>
<keyword evidence="5" id="KW-1185">Reference proteome</keyword>